<organism evidence="1 2">
    <name type="scientific">Listeria immobilis</name>
    <dbReference type="NCBI Taxonomy" id="2713502"/>
    <lineage>
        <taxon>Bacteria</taxon>
        <taxon>Bacillati</taxon>
        <taxon>Bacillota</taxon>
        <taxon>Bacilli</taxon>
        <taxon>Bacillales</taxon>
        <taxon>Listeriaceae</taxon>
        <taxon>Listeria</taxon>
    </lineage>
</organism>
<reference evidence="1 2" key="1">
    <citation type="submission" date="2020-03" db="EMBL/GenBank/DDBJ databases">
        <title>Soil Listeria distribution.</title>
        <authorList>
            <person name="Liao J."/>
            <person name="Wiedmann M."/>
        </authorList>
    </citation>
    <scope>NUCLEOTIDE SEQUENCE [LARGE SCALE GENOMIC DNA]</scope>
    <source>
        <strain evidence="1 2">FSL L7-1515</strain>
    </source>
</reference>
<proteinExistence type="predicted"/>
<comment type="caution">
    <text evidence="1">The sequence shown here is derived from an EMBL/GenBank/DDBJ whole genome shotgun (WGS) entry which is preliminary data.</text>
</comment>
<evidence type="ECO:0000313" key="1">
    <source>
        <dbReference type="EMBL" id="MBC1510566.1"/>
    </source>
</evidence>
<evidence type="ECO:0008006" key="3">
    <source>
        <dbReference type="Google" id="ProtNLM"/>
    </source>
</evidence>
<name>A0ABR6SY05_9LIST</name>
<keyword evidence="2" id="KW-1185">Reference proteome</keyword>
<accession>A0ABR6SY05</accession>
<evidence type="ECO:0000313" key="2">
    <source>
        <dbReference type="Proteomes" id="UP000587800"/>
    </source>
</evidence>
<dbReference type="RefSeq" id="WP_038406433.1">
    <property type="nucleotide sequence ID" value="NZ_JAASTU010000011.1"/>
</dbReference>
<dbReference type="EMBL" id="JAASUB010000014">
    <property type="protein sequence ID" value="MBC1510566.1"/>
    <property type="molecule type" value="Genomic_DNA"/>
</dbReference>
<dbReference type="Proteomes" id="UP000587800">
    <property type="component" value="Unassembled WGS sequence"/>
</dbReference>
<protein>
    <recommendedName>
        <fullName evidence="3">Phage protein</fullName>
    </recommendedName>
</protein>
<gene>
    <name evidence="1" type="ORF">HCJ59_11785</name>
</gene>
<sequence>MAQIELKKYGIVNIDTQLTAATFMDLQDEGAIDSDFLDKIMNATGESDIPLRLKLNTLYAAYREANKDEFLSYEDFIRSYQIDYIQLTYVIGAVITKQDVATFSEFANSLTKKIPKTGAGAGK</sequence>